<dbReference type="KEGG" id="ster:AOA14_13870"/>
<dbReference type="PANTHER" id="PTHR43713">
    <property type="entry name" value="GLUTAMATE-1-SEMIALDEHYDE 2,1-AMINOMUTASE"/>
    <property type="match status" value="1"/>
</dbReference>
<gene>
    <name evidence="4" type="ORF">AOA14_13870</name>
</gene>
<keyword evidence="4" id="KW-0808">Transferase</keyword>
<keyword evidence="2 3" id="KW-0663">Pyridoxal phosphate</keyword>
<evidence type="ECO:0000256" key="1">
    <source>
        <dbReference type="ARBA" id="ARBA00001933"/>
    </source>
</evidence>
<comment type="cofactor">
    <cofactor evidence="1">
        <name>pyridoxal 5'-phosphate</name>
        <dbReference type="ChEBI" id="CHEBI:597326"/>
    </cofactor>
</comment>
<dbReference type="InterPro" id="IPR015422">
    <property type="entry name" value="PyrdxlP-dep_Trfase_small"/>
</dbReference>
<dbReference type="PANTHER" id="PTHR43713:SF3">
    <property type="entry name" value="GLUTAMATE-1-SEMIALDEHYDE 2,1-AMINOMUTASE 1, CHLOROPLASTIC-RELATED"/>
    <property type="match status" value="1"/>
</dbReference>
<dbReference type="GO" id="GO:0008483">
    <property type="term" value="F:transaminase activity"/>
    <property type="evidence" value="ECO:0007669"/>
    <property type="project" value="UniProtKB-KW"/>
</dbReference>
<dbReference type="AlphaFoldDB" id="A0A142W2B5"/>
<dbReference type="STRING" id="1219058.AOA14_13870"/>
<evidence type="ECO:0000256" key="2">
    <source>
        <dbReference type="ARBA" id="ARBA00022898"/>
    </source>
</evidence>
<dbReference type="EMBL" id="CP013342">
    <property type="protein sequence ID" value="AMU95697.1"/>
    <property type="molecule type" value="Genomic_DNA"/>
</dbReference>
<dbReference type="SUPFAM" id="SSF53383">
    <property type="entry name" value="PLP-dependent transferases"/>
    <property type="match status" value="1"/>
</dbReference>
<sequence>MIADAAIARVAAREADRFRADNPHAFAHQAAATGWFQSVPFHWMKDWPSPAPIVAASAKDATLTSIDGRTYDDFCLGDTASLFGHSPPALAAALARQAAEGLSYMLPTARGAALAAKLSAMFGFPQWQVTTTASEANRAVIRWCRGISGRPKILTFNGAYHGAVDDVFVDLKNGAPVMRASLIGQVHDLRGTTTVIEFNDAGALAAALRSGDIACVLAEPVMTNVGMVQDAPGFLETLRSLCDETGTLLVFDETHSISSGYGGHARTHGPMADLMVVGKSIGGGVPCAVYGFSAAVAERMAALNRRRPPGHSGIGTTLSANALAITAMDVMLGEVITPTAYDAMLRGAARLVTGLEREIAAASLDWHVTQVGARVEFLTCLVPPRSGGEAKAAMHPALEAAIHIFLANRGILLAPFHNMMLVSPVTGDDQIDRLVGGFADCIKALKE</sequence>
<dbReference type="NCBIfam" id="NF005453">
    <property type="entry name" value="PRK07046.1"/>
    <property type="match status" value="1"/>
</dbReference>
<dbReference type="Pfam" id="PF00202">
    <property type="entry name" value="Aminotran_3"/>
    <property type="match status" value="1"/>
</dbReference>
<name>A0A142W2B5_9SPHN</name>
<protein>
    <submittedName>
        <fullName evidence="4">Aminotransferase</fullName>
    </submittedName>
</protein>
<dbReference type="Proteomes" id="UP000076234">
    <property type="component" value="Chromosome"/>
</dbReference>
<evidence type="ECO:0000313" key="4">
    <source>
        <dbReference type="EMBL" id="AMU95697.1"/>
    </source>
</evidence>
<dbReference type="RefSeq" id="WP_062902218.1">
    <property type="nucleotide sequence ID" value="NZ_CP013342.1"/>
</dbReference>
<dbReference type="GO" id="GO:0030170">
    <property type="term" value="F:pyridoxal phosphate binding"/>
    <property type="evidence" value="ECO:0007669"/>
    <property type="project" value="InterPro"/>
</dbReference>
<reference evidence="4 5" key="2">
    <citation type="journal article" date="2016" name="Genome Announc.">
        <title>Complete Genome Sequence of Sphingopyxis terrae Strain 203-1 (NBRC 111660), a Polyethylene Glycol Degrader.</title>
        <authorList>
            <person name="Ohtsubo Y."/>
            <person name="Nonoyama S."/>
            <person name="Nagata Y."/>
            <person name="Numata M."/>
            <person name="Tsuchikane K."/>
            <person name="Hosoyama A."/>
            <person name="Yamazoe A."/>
            <person name="Tsuda M."/>
            <person name="Fujita N."/>
            <person name="Kawai F."/>
        </authorList>
    </citation>
    <scope>NUCLEOTIDE SEQUENCE [LARGE SCALE GENOMIC DNA]</scope>
    <source>
        <strain evidence="4 5">203-1</strain>
    </source>
</reference>
<accession>A0A142W2B5</accession>
<evidence type="ECO:0000313" key="5">
    <source>
        <dbReference type="Proteomes" id="UP000076234"/>
    </source>
</evidence>
<keyword evidence="4" id="KW-0032">Aminotransferase</keyword>
<evidence type="ECO:0000256" key="3">
    <source>
        <dbReference type="RuleBase" id="RU003560"/>
    </source>
</evidence>
<dbReference type="Gene3D" id="3.90.1150.10">
    <property type="entry name" value="Aspartate Aminotransferase, domain 1"/>
    <property type="match status" value="1"/>
</dbReference>
<comment type="similarity">
    <text evidence="3">Belongs to the class-III pyridoxal-phosphate-dependent aminotransferase family.</text>
</comment>
<dbReference type="InterPro" id="IPR015421">
    <property type="entry name" value="PyrdxlP-dep_Trfase_major"/>
</dbReference>
<dbReference type="InterPro" id="IPR005814">
    <property type="entry name" value="Aminotrans_3"/>
</dbReference>
<proteinExistence type="inferred from homology"/>
<organism evidence="4 5">
    <name type="scientific">Sphingopyxis terrae subsp. terrae NBRC 15098</name>
    <dbReference type="NCBI Taxonomy" id="1219058"/>
    <lineage>
        <taxon>Bacteria</taxon>
        <taxon>Pseudomonadati</taxon>
        <taxon>Pseudomonadota</taxon>
        <taxon>Alphaproteobacteria</taxon>
        <taxon>Sphingomonadales</taxon>
        <taxon>Sphingomonadaceae</taxon>
        <taxon>Sphingopyxis</taxon>
    </lineage>
</organism>
<dbReference type="Gene3D" id="3.40.640.10">
    <property type="entry name" value="Type I PLP-dependent aspartate aminotransferase-like (Major domain)"/>
    <property type="match status" value="1"/>
</dbReference>
<reference evidence="5" key="1">
    <citation type="submission" date="2015-11" db="EMBL/GenBank/DDBJ databases">
        <title>Complete genome sequence of a polyethylene glycol-degrading strain Sphingopyxis terrae strain 203-1 (NBRC 15098).</title>
        <authorList>
            <person name="Yoshiyuki O."/>
            <person name="Shouta N."/>
            <person name="Nagata Y."/>
            <person name="Numata M."/>
            <person name="Tsuchikane K."/>
            <person name="Hosoyama A."/>
            <person name="Yamazoe A."/>
            <person name="Tsuda M."/>
            <person name="Fujita N."/>
            <person name="Kawai F."/>
        </authorList>
    </citation>
    <scope>NUCLEOTIDE SEQUENCE [LARGE SCALE GENOMIC DNA]</scope>
    <source>
        <strain evidence="5">203-1</strain>
    </source>
</reference>
<dbReference type="InterPro" id="IPR015424">
    <property type="entry name" value="PyrdxlP-dep_Trfase"/>
</dbReference>